<dbReference type="OrthoDB" id="9789980at2"/>
<dbReference type="RefSeq" id="WP_089972559.1">
    <property type="nucleotide sequence ID" value="NZ_FOCQ01000019.1"/>
</dbReference>
<reference evidence="1 2" key="1">
    <citation type="submission" date="2016-10" db="EMBL/GenBank/DDBJ databases">
        <authorList>
            <person name="de Groot N.N."/>
        </authorList>
    </citation>
    <scope>NUCLEOTIDE SEQUENCE [LARGE SCALE GENOMIC DNA]</scope>
    <source>
        <strain evidence="1 2">DSM 46701</strain>
    </source>
</reference>
<dbReference type="InterPro" id="IPR025335">
    <property type="entry name" value="DUF4241"/>
</dbReference>
<dbReference type="AlphaFoldDB" id="A0A1H8IRY9"/>
<dbReference type="EMBL" id="FOCQ01000019">
    <property type="protein sequence ID" value="SEN71680.1"/>
    <property type="molecule type" value="Genomic_DNA"/>
</dbReference>
<keyword evidence="2" id="KW-1185">Reference proteome</keyword>
<dbReference type="Pfam" id="PF14025">
    <property type="entry name" value="DUF4241"/>
    <property type="match status" value="1"/>
</dbReference>
<accession>A0A1H8IRY9</accession>
<protein>
    <recommendedName>
        <fullName evidence="3">DUF4241 domain-containing protein</fullName>
    </recommendedName>
</protein>
<sequence>MIPISNQIFQSTEGQDKDFGAYTTEVTQIGILSVPSGEIVACDPLVFPEREPFSLKVKPGQYPVYLNIVHFNPEHYRVAYAILRFNNNLPVRWEMATLHGQDVNTLKENEIFGYGVDAGTGCFMDVEAAKILVGMEDGYDFYEQVIEPVYDDWADIPLNEDGLNVILFTSGWGDGFYASYWGFDKNGEVACLVTDFAVLGEV</sequence>
<dbReference type="STRING" id="1173111.SAMN05444955_11944"/>
<gene>
    <name evidence="1" type="ORF">SAMN05444955_11944</name>
</gene>
<dbReference type="Proteomes" id="UP000199695">
    <property type="component" value="Unassembled WGS sequence"/>
</dbReference>
<evidence type="ECO:0008006" key="3">
    <source>
        <dbReference type="Google" id="ProtNLM"/>
    </source>
</evidence>
<evidence type="ECO:0000313" key="1">
    <source>
        <dbReference type="EMBL" id="SEN71680.1"/>
    </source>
</evidence>
<organism evidence="1 2">
    <name type="scientific">Lihuaxuella thermophila</name>
    <dbReference type="NCBI Taxonomy" id="1173111"/>
    <lineage>
        <taxon>Bacteria</taxon>
        <taxon>Bacillati</taxon>
        <taxon>Bacillota</taxon>
        <taxon>Bacilli</taxon>
        <taxon>Bacillales</taxon>
        <taxon>Thermoactinomycetaceae</taxon>
        <taxon>Lihuaxuella</taxon>
    </lineage>
</organism>
<proteinExistence type="predicted"/>
<evidence type="ECO:0000313" key="2">
    <source>
        <dbReference type="Proteomes" id="UP000199695"/>
    </source>
</evidence>
<name>A0A1H8IRY9_9BACL</name>